<reference evidence="2" key="1">
    <citation type="submission" date="2020-01" db="EMBL/GenBank/DDBJ databases">
        <authorList>
            <consortium name="DOE Joint Genome Institute"/>
            <person name="Haridas S."/>
            <person name="Albert R."/>
            <person name="Binder M."/>
            <person name="Bloem J."/>
            <person name="Labutti K."/>
            <person name="Salamov A."/>
            <person name="Andreopoulos B."/>
            <person name="Baker S.E."/>
            <person name="Barry K."/>
            <person name="Bills G."/>
            <person name="Bluhm B.H."/>
            <person name="Cannon C."/>
            <person name="Castanera R."/>
            <person name="Culley D.E."/>
            <person name="Daum C."/>
            <person name="Ezra D."/>
            <person name="Gonzalez J.B."/>
            <person name="Henrissat B."/>
            <person name="Kuo A."/>
            <person name="Liang C."/>
            <person name="Lipzen A."/>
            <person name="Lutzoni F."/>
            <person name="Magnuson J."/>
            <person name="Mondo S."/>
            <person name="Nolan M."/>
            <person name="Ohm R."/>
            <person name="Pangilinan J."/>
            <person name="Park H.-J."/>
            <person name="Ramirez L."/>
            <person name="Alfaro M."/>
            <person name="Sun H."/>
            <person name="Tritt A."/>
            <person name="Yoshinaga Y."/>
            <person name="Zwiers L.-H."/>
            <person name="Turgeon B.G."/>
            <person name="Goodwin S.B."/>
            <person name="Spatafora J.W."/>
            <person name="Crous P.W."/>
            <person name="Grigoriev I.V."/>
        </authorList>
    </citation>
    <scope>NUCLEOTIDE SEQUENCE</scope>
    <source>
        <strain evidence="2">P77</strain>
    </source>
</reference>
<evidence type="ECO:0000256" key="1">
    <source>
        <dbReference type="SAM" id="MobiDB-lite"/>
    </source>
</evidence>
<accession>A0A6A5K149</accession>
<feature type="compositionally biased region" description="Basic and acidic residues" evidence="1">
    <location>
        <begin position="281"/>
        <end position="295"/>
    </location>
</feature>
<dbReference type="OrthoDB" id="439993at2759"/>
<dbReference type="EMBL" id="ML975395">
    <property type="protein sequence ID" value="KAF1830471.1"/>
    <property type="molecule type" value="Genomic_DNA"/>
</dbReference>
<feature type="region of interest" description="Disordered" evidence="1">
    <location>
        <begin position="13"/>
        <end position="62"/>
    </location>
</feature>
<evidence type="ECO:0000313" key="2">
    <source>
        <dbReference type="EMBL" id="KAF1830471.1"/>
    </source>
</evidence>
<sequence>MFVPRVLRLKGLREKARPGTAKPAPKPVADRAQAHPDDAPVEARQQTSTNAPAHESEQHEAKVITKSPRFSALYVAELAAGMELIFSVYAHQEEQRVQWLQRHYRTVDGGETYIHLAAILEHPNITSMKPEANIVLLQQALRDHPSKTLQVSQNGYYVRRSPSSYLPKYLPDNSFEVVDDQGLAFWDQRTIYVEPHARAMCQAPARVAHWLVQHGQLREKWLPIQAVHTLFPSCAFVVLSGSVMHDDIWQKWRETEQPEDWIIMTKVEHTRRDAEYEALLKQENPRRMRKARVDDSELPPVARPATLPMAMDTTGGDTAKPKRKRRRVSKSARPTHNADTNSDSAGDTDDEPSSKRRA</sequence>
<protein>
    <submittedName>
        <fullName evidence="2">Uncharacterized protein</fullName>
    </submittedName>
</protein>
<feature type="region of interest" description="Disordered" evidence="1">
    <location>
        <begin position="281"/>
        <end position="358"/>
    </location>
</feature>
<keyword evidence="3" id="KW-1185">Reference proteome</keyword>
<proteinExistence type="predicted"/>
<feature type="compositionally biased region" description="Basic and acidic residues" evidence="1">
    <location>
        <begin position="28"/>
        <end position="38"/>
    </location>
</feature>
<name>A0A6A5K149_9PLEO</name>
<feature type="compositionally biased region" description="Basic residues" evidence="1">
    <location>
        <begin position="321"/>
        <end position="330"/>
    </location>
</feature>
<organism evidence="2 3">
    <name type="scientific">Decorospora gaudefroyi</name>
    <dbReference type="NCBI Taxonomy" id="184978"/>
    <lineage>
        <taxon>Eukaryota</taxon>
        <taxon>Fungi</taxon>
        <taxon>Dikarya</taxon>
        <taxon>Ascomycota</taxon>
        <taxon>Pezizomycotina</taxon>
        <taxon>Dothideomycetes</taxon>
        <taxon>Pleosporomycetidae</taxon>
        <taxon>Pleosporales</taxon>
        <taxon>Pleosporineae</taxon>
        <taxon>Pleosporaceae</taxon>
        <taxon>Decorospora</taxon>
    </lineage>
</organism>
<gene>
    <name evidence="2" type="ORF">BDW02DRAFT_507469</name>
</gene>
<dbReference type="Proteomes" id="UP000800040">
    <property type="component" value="Unassembled WGS sequence"/>
</dbReference>
<evidence type="ECO:0000313" key="3">
    <source>
        <dbReference type="Proteomes" id="UP000800040"/>
    </source>
</evidence>
<dbReference type="AlphaFoldDB" id="A0A6A5K149"/>